<keyword evidence="1" id="KW-0547">Nucleotide-binding</keyword>
<reference evidence="4 5" key="1">
    <citation type="submission" date="2024-09" db="EMBL/GenBank/DDBJ databases">
        <authorList>
            <person name="Sun Q."/>
            <person name="Mori K."/>
        </authorList>
    </citation>
    <scope>NUCLEOTIDE SEQUENCE [LARGE SCALE GENOMIC DNA]</scope>
    <source>
        <strain evidence="4 5">JCM 3143</strain>
    </source>
</reference>
<dbReference type="Proteomes" id="UP001589532">
    <property type="component" value="Unassembled WGS sequence"/>
</dbReference>
<dbReference type="InterPro" id="IPR041664">
    <property type="entry name" value="AAA_16"/>
</dbReference>
<gene>
    <name evidence="4" type="ORF">ACFFSA_17995</name>
</gene>
<evidence type="ECO:0000256" key="2">
    <source>
        <dbReference type="ARBA" id="ARBA00022840"/>
    </source>
</evidence>
<sequence>MDLIERDEALTTLEGLLANILSGRGCVAVVGGTVATGKSRLLDTFAQGTAQRGALSIAASGSPVEQDLPLGVLGQLIHEAPLMEEERSRAMALLREGAQSDLGSDRLGQPHAQVVHALCTVLIELSERYPLVIVVDDAHYADRLSLLCLAYLSRRVRLARIMMVLSHSDTAWESGSGAFSGAQLFSGPRCHTIQLRPLSRAGVLSLVAARVGAEEAERYAEDWHAYSAGNPLLLRALLEERSEGRPVPGHRYGQAVLECLHRGEPELLGVARGLAVLGQADSLDRLLGIERTRLDKALRSLAMAGVLGSGRFLHEAARLAVLAELDPADSMDLHRRAARLCHDDGAPTEVVAEHLLHAGPPDDAWVVPVLADAAASALREGRVKPAIEYLRLAWHTACDERERTRLAILLMRAEWRINPAAPARRLTDLFETMQRGWLDGSDAVVLAKALLWHGKLDDAKEVFDHLAESGGAHGPETTMELAIAGSWLRSTYPSMNAPLGETQPRTTLAPLAAIHRFESTAALTEVIVNGPQAEAITTAERILRVSHLDEMSMDTVESALLTLTYGGRPEQAAPMCELFLAEASARQAPSRMARLAAIRAEIAIRQGDLRTAVHQAGTGLELLPVSGWGVTVGGPLGSLVIAHTAMGHYETAHDLLDQPMLDAMFETRYGLHYLYARGRYSLAIGDVASALDDFQRCGELMGRWNVNAPDLFPWRADAADALLRLGRPDQARHLIEEQLVRFGSSSLRIQGISMRLFAATSEMRHRPNLLRRSVDLLQAGGDDYELARSLFDLAEAYGKLGERRRAGMILVRARTVANECGGAFDTASPAAEETDTPAARESGEVVTVLSEAERRVAALAAAGHTNREIAGQLYLTVSTVEQHLTRTYRKLNIGGRSDLPASIAF</sequence>
<name>A0ABV5RZY0_9ACTN</name>
<protein>
    <submittedName>
        <fullName evidence="4">AAA family ATPase</fullName>
    </submittedName>
</protein>
<dbReference type="CDD" id="cd06170">
    <property type="entry name" value="LuxR_C_like"/>
    <property type="match status" value="1"/>
</dbReference>
<evidence type="ECO:0000259" key="3">
    <source>
        <dbReference type="PROSITE" id="PS50043"/>
    </source>
</evidence>
<dbReference type="InterPro" id="IPR000792">
    <property type="entry name" value="Tscrpt_reg_LuxR_C"/>
</dbReference>
<keyword evidence="5" id="KW-1185">Reference proteome</keyword>
<dbReference type="PANTHER" id="PTHR16305">
    <property type="entry name" value="TESTICULAR SOLUBLE ADENYLYL CYCLASE"/>
    <property type="match status" value="1"/>
</dbReference>
<dbReference type="PRINTS" id="PR00038">
    <property type="entry name" value="HTHLUXR"/>
</dbReference>
<comment type="caution">
    <text evidence="4">The sequence shown here is derived from an EMBL/GenBank/DDBJ whole genome shotgun (WGS) entry which is preliminary data.</text>
</comment>
<dbReference type="PROSITE" id="PS50043">
    <property type="entry name" value="HTH_LUXR_2"/>
    <property type="match status" value="1"/>
</dbReference>
<dbReference type="InterPro" id="IPR016032">
    <property type="entry name" value="Sig_transdc_resp-reg_C-effctor"/>
</dbReference>
<proteinExistence type="predicted"/>
<dbReference type="PROSITE" id="PS00622">
    <property type="entry name" value="HTH_LUXR_1"/>
    <property type="match status" value="1"/>
</dbReference>
<dbReference type="Gene3D" id="1.25.40.10">
    <property type="entry name" value="Tetratricopeptide repeat domain"/>
    <property type="match status" value="1"/>
</dbReference>
<evidence type="ECO:0000256" key="1">
    <source>
        <dbReference type="ARBA" id="ARBA00022741"/>
    </source>
</evidence>
<dbReference type="InterPro" id="IPR011990">
    <property type="entry name" value="TPR-like_helical_dom_sf"/>
</dbReference>
<dbReference type="SUPFAM" id="SSF46894">
    <property type="entry name" value="C-terminal effector domain of the bipartite response regulators"/>
    <property type="match status" value="1"/>
</dbReference>
<dbReference type="SUPFAM" id="SSF48452">
    <property type="entry name" value="TPR-like"/>
    <property type="match status" value="1"/>
</dbReference>
<dbReference type="InterPro" id="IPR036388">
    <property type="entry name" value="WH-like_DNA-bd_sf"/>
</dbReference>
<dbReference type="RefSeq" id="WP_344986225.1">
    <property type="nucleotide sequence ID" value="NZ_BAAAXV010000001.1"/>
</dbReference>
<evidence type="ECO:0000313" key="5">
    <source>
        <dbReference type="Proteomes" id="UP001589532"/>
    </source>
</evidence>
<dbReference type="EMBL" id="JBHMBW010000014">
    <property type="protein sequence ID" value="MFB9624981.1"/>
    <property type="molecule type" value="Genomic_DNA"/>
</dbReference>
<dbReference type="PANTHER" id="PTHR16305:SF35">
    <property type="entry name" value="TRANSCRIPTIONAL ACTIVATOR DOMAIN"/>
    <property type="match status" value="1"/>
</dbReference>
<organism evidence="4 5">
    <name type="scientific">Nonomuraea helvata</name>
    <dbReference type="NCBI Taxonomy" id="37484"/>
    <lineage>
        <taxon>Bacteria</taxon>
        <taxon>Bacillati</taxon>
        <taxon>Actinomycetota</taxon>
        <taxon>Actinomycetes</taxon>
        <taxon>Streptosporangiales</taxon>
        <taxon>Streptosporangiaceae</taxon>
        <taxon>Nonomuraea</taxon>
    </lineage>
</organism>
<keyword evidence="2" id="KW-0067">ATP-binding</keyword>
<dbReference type="Pfam" id="PF13191">
    <property type="entry name" value="AAA_16"/>
    <property type="match status" value="1"/>
</dbReference>
<feature type="domain" description="HTH luxR-type" evidence="3">
    <location>
        <begin position="842"/>
        <end position="905"/>
    </location>
</feature>
<dbReference type="Gene3D" id="1.10.10.10">
    <property type="entry name" value="Winged helix-like DNA-binding domain superfamily/Winged helix DNA-binding domain"/>
    <property type="match status" value="1"/>
</dbReference>
<accession>A0ABV5RZY0</accession>
<evidence type="ECO:0000313" key="4">
    <source>
        <dbReference type="EMBL" id="MFB9624981.1"/>
    </source>
</evidence>
<dbReference type="SMART" id="SM00421">
    <property type="entry name" value="HTH_LUXR"/>
    <property type="match status" value="1"/>
</dbReference>
<dbReference type="Pfam" id="PF00196">
    <property type="entry name" value="GerE"/>
    <property type="match status" value="1"/>
</dbReference>